<evidence type="ECO:0000256" key="3">
    <source>
        <dbReference type="ARBA" id="ARBA00022553"/>
    </source>
</evidence>
<keyword evidence="6" id="KW-1133">Transmembrane helix</keyword>
<dbReference type="OrthoDB" id="9811889at2"/>
<dbReference type="InterPro" id="IPR036097">
    <property type="entry name" value="HisK_dim/P_sf"/>
</dbReference>
<dbReference type="InterPro" id="IPR036890">
    <property type="entry name" value="HATPase_C_sf"/>
</dbReference>
<dbReference type="SMART" id="SM00388">
    <property type="entry name" value="HisKA"/>
    <property type="match status" value="1"/>
</dbReference>
<dbReference type="SMART" id="SM00448">
    <property type="entry name" value="REC"/>
    <property type="match status" value="1"/>
</dbReference>
<dbReference type="InterPro" id="IPR003594">
    <property type="entry name" value="HATPase_dom"/>
</dbReference>
<evidence type="ECO:0000256" key="1">
    <source>
        <dbReference type="ARBA" id="ARBA00000085"/>
    </source>
</evidence>
<keyword evidence="4" id="KW-0902">Two-component regulatory system</keyword>
<sequence length="713" mass="80501">MKNDIKTVSLKSFAWTIVLILILASFVFITLNTNSKSTIVKNNIQILQAGNDNYRRIDTCISVLYVAENNSRLFAATADSAYLDKYTRQMETVSSILTEFQEEKKKQTFFSNLYLPQLLLSKQIKNDEFIHLRKMVDSLLVFRIPEKTAELSVTDLKPYSFKKVRKIAKTDSILIEPKKKNKKFWRRLVEAVSNKSADTGEVQKKAVSTITTIEDSLTWVQRRKDYAAINDLRKLDLARNRLNKAELELLAVNNHIFSNLQSALKALRNEEIDNVETLRMSLLLQTSDRLSELHQLSWGNIAVVLILTLIIIWNILRLYRSEITIVKYSNQAVETAKKKGEFLSHISHEIRTPLNSIIGFSRQLEESKLSEDLRHKVGAIKNSSDVLLMLVNEILDFSKFESGKIKLINHHFNPLMMLENVVDMLSVLAVDKDVSLTKHFVLESGLTLNGDDFRLKQVVLNLLTNAIKFTPAGGKISIHAEYLKADKLSSGILKIIVKDSGIGIAQENLKKIFEDFTQIETSSDAPRQTGTGLGLPITKRIVDLFKGEIEVQSELGKGSVFCVAIPIANVEGDNLVRQEPAAVTEIGSILKNKRILMVDDIKINLLLLSRIMDKNGVRYDLASDGEEAFKLFLSTSYDLIITDVQMPKMDGLELTKCVRSEVDKIKAGIPVIGYTGSASLEERSRYLDYGMNDLLDKPFTENDLVEVLGRVIL</sequence>
<feature type="transmembrane region" description="Helical" evidence="6">
    <location>
        <begin position="296"/>
        <end position="316"/>
    </location>
</feature>
<dbReference type="InterPro" id="IPR001789">
    <property type="entry name" value="Sig_transdc_resp-reg_receiver"/>
</dbReference>
<dbReference type="Gene3D" id="1.10.287.130">
    <property type="match status" value="1"/>
</dbReference>
<keyword evidence="6" id="KW-0472">Membrane</keyword>
<dbReference type="SUPFAM" id="SSF55874">
    <property type="entry name" value="ATPase domain of HSP90 chaperone/DNA topoisomerase II/histidine kinase"/>
    <property type="match status" value="1"/>
</dbReference>
<dbReference type="Pfam" id="PF00512">
    <property type="entry name" value="HisKA"/>
    <property type="match status" value="1"/>
</dbReference>
<dbReference type="PANTHER" id="PTHR45339:SF1">
    <property type="entry name" value="HYBRID SIGNAL TRANSDUCTION HISTIDINE KINASE J"/>
    <property type="match status" value="1"/>
</dbReference>
<reference evidence="9 10" key="1">
    <citation type="submission" date="2016-10" db="EMBL/GenBank/DDBJ databases">
        <authorList>
            <person name="de Groot N.N."/>
        </authorList>
    </citation>
    <scope>NUCLEOTIDE SEQUENCE [LARGE SCALE GENOMIC DNA]</scope>
    <source>
        <strain evidence="9 10">DSM 19938</strain>
    </source>
</reference>
<dbReference type="PROSITE" id="PS50110">
    <property type="entry name" value="RESPONSE_REGULATORY"/>
    <property type="match status" value="1"/>
</dbReference>
<dbReference type="RefSeq" id="WP_090338918.1">
    <property type="nucleotide sequence ID" value="NZ_FNXY01000008.1"/>
</dbReference>
<dbReference type="STRING" id="408657.SAMN04487995_4749"/>
<dbReference type="Pfam" id="PF02518">
    <property type="entry name" value="HATPase_c"/>
    <property type="match status" value="1"/>
</dbReference>
<dbReference type="SUPFAM" id="SSF47384">
    <property type="entry name" value="Homodimeric domain of signal transducing histidine kinase"/>
    <property type="match status" value="1"/>
</dbReference>
<feature type="modified residue" description="4-aspartylphosphate" evidence="5">
    <location>
        <position position="643"/>
    </location>
</feature>
<dbReference type="GO" id="GO:0000155">
    <property type="term" value="F:phosphorelay sensor kinase activity"/>
    <property type="evidence" value="ECO:0007669"/>
    <property type="project" value="InterPro"/>
</dbReference>
<keyword evidence="3 5" id="KW-0597">Phosphoprotein</keyword>
<dbReference type="PROSITE" id="PS50109">
    <property type="entry name" value="HIS_KIN"/>
    <property type="match status" value="1"/>
</dbReference>
<accession>A0A1H6YWP1</accession>
<dbReference type="SUPFAM" id="SSF52172">
    <property type="entry name" value="CheY-like"/>
    <property type="match status" value="1"/>
</dbReference>
<dbReference type="EC" id="2.7.13.3" evidence="2"/>
<dbReference type="EMBL" id="FNXY01000008">
    <property type="protein sequence ID" value="SEJ45618.1"/>
    <property type="molecule type" value="Genomic_DNA"/>
</dbReference>
<evidence type="ECO:0000259" key="8">
    <source>
        <dbReference type="PROSITE" id="PS50110"/>
    </source>
</evidence>
<dbReference type="InterPro" id="IPR004358">
    <property type="entry name" value="Sig_transdc_His_kin-like_C"/>
</dbReference>
<dbReference type="Proteomes" id="UP000199532">
    <property type="component" value="Unassembled WGS sequence"/>
</dbReference>
<comment type="catalytic activity">
    <reaction evidence="1">
        <text>ATP + protein L-histidine = ADP + protein N-phospho-L-histidine.</text>
        <dbReference type="EC" id="2.7.13.3"/>
    </reaction>
</comment>
<feature type="domain" description="Response regulatory" evidence="8">
    <location>
        <begin position="594"/>
        <end position="712"/>
    </location>
</feature>
<dbReference type="Pfam" id="PF00072">
    <property type="entry name" value="Response_reg"/>
    <property type="match status" value="1"/>
</dbReference>
<keyword evidence="9" id="KW-0808">Transferase</keyword>
<evidence type="ECO:0000313" key="10">
    <source>
        <dbReference type="Proteomes" id="UP000199532"/>
    </source>
</evidence>
<evidence type="ECO:0000256" key="4">
    <source>
        <dbReference type="ARBA" id="ARBA00023012"/>
    </source>
</evidence>
<dbReference type="CDD" id="cd17546">
    <property type="entry name" value="REC_hyHK_CKI1_RcsC-like"/>
    <property type="match status" value="1"/>
</dbReference>
<evidence type="ECO:0000256" key="2">
    <source>
        <dbReference type="ARBA" id="ARBA00012438"/>
    </source>
</evidence>
<dbReference type="InterPro" id="IPR005467">
    <property type="entry name" value="His_kinase_dom"/>
</dbReference>
<dbReference type="PANTHER" id="PTHR45339">
    <property type="entry name" value="HYBRID SIGNAL TRANSDUCTION HISTIDINE KINASE J"/>
    <property type="match status" value="1"/>
</dbReference>
<organism evidence="9 10">
    <name type="scientific">Dyadobacter koreensis</name>
    <dbReference type="NCBI Taxonomy" id="408657"/>
    <lineage>
        <taxon>Bacteria</taxon>
        <taxon>Pseudomonadati</taxon>
        <taxon>Bacteroidota</taxon>
        <taxon>Cytophagia</taxon>
        <taxon>Cytophagales</taxon>
        <taxon>Spirosomataceae</taxon>
        <taxon>Dyadobacter</taxon>
    </lineage>
</organism>
<evidence type="ECO:0000259" key="7">
    <source>
        <dbReference type="PROSITE" id="PS50109"/>
    </source>
</evidence>
<evidence type="ECO:0000313" key="9">
    <source>
        <dbReference type="EMBL" id="SEJ45618.1"/>
    </source>
</evidence>
<feature type="transmembrane region" description="Helical" evidence="6">
    <location>
        <begin position="12"/>
        <end position="31"/>
    </location>
</feature>
<evidence type="ECO:0000256" key="5">
    <source>
        <dbReference type="PROSITE-ProRule" id="PRU00169"/>
    </source>
</evidence>
<dbReference type="CDD" id="cd16922">
    <property type="entry name" value="HATPase_EvgS-ArcB-TorS-like"/>
    <property type="match status" value="1"/>
</dbReference>
<feature type="domain" description="Histidine kinase" evidence="7">
    <location>
        <begin position="345"/>
        <end position="569"/>
    </location>
</feature>
<dbReference type="SMART" id="SM00387">
    <property type="entry name" value="HATPase_c"/>
    <property type="match status" value="1"/>
</dbReference>
<keyword evidence="9" id="KW-0418">Kinase</keyword>
<dbReference type="FunFam" id="3.30.565.10:FF:000010">
    <property type="entry name" value="Sensor histidine kinase RcsC"/>
    <property type="match status" value="1"/>
</dbReference>
<protein>
    <recommendedName>
        <fullName evidence="2">histidine kinase</fullName>
        <ecNumber evidence="2">2.7.13.3</ecNumber>
    </recommendedName>
</protein>
<dbReference type="CDD" id="cd00082">
    <property type="entry name" value="HisKA"/>
    <property type="match status" value="1"/>
</dbReference>
<proteinExistence type="predicted"/>
<gene>
    <name evidence="9" type="ORF">SAMN04487995_4749</name>
</gene>
<dbReference type="PRINTS" id="PR00344">
    <property type="entry name" value="BCTRLSENSOR"/>
</dbReference>
<dbReference type="InterPro" id="IPR011006">
    <property type="entry name" value="CheY-like_superfamily"/>
</dbReference>
<evidence type="ECO:0000256" key="6">
    <source>
        <dbReference type="SAM" id="Phobius"/>
    </source>
</evidence>
<dbReference type="Gene3D" id="3.40.50.2300">
    <property type="match status" value="1"/>
</dbReference>
<keyword evidence="6" id="KW-0812">Transmembrane</keyword>
<name>A0A1H6YWP1_9BACT</name>
<dbReference type="AlphaFoldDB" id="A0A1H6YWP1"/>
<dbReference type="InterPro" id="IPR003661">
    <property type="entry name" value="HisK_dim/P_dom"/>
</dbReference>
<dbReference type="Gene3D" id="3.30.565.10">
    <property type="entry name" value="Histidine kinase-like ATPase, C-terminal domain"/>
    <property type="match status" value="1"/>
</dbReference>
<keyword evidence="10" id="KW-1185">Reference proteome</keyword>